<sequence>MELSRTFIAHPWHHSPLVDPPGLNLTPDIREEAVKEALARNGRQRQDALLPNKRRDTARLTASQQTGRHNEQATDDSEDDLSSEASVPGSQSSGTNHRHHLTDSRTPLSSTPAMSFTETEQALGPQSSSHAHPAAHLESVTSRSYVNPMDRYDQIHSSNSDSHLGESLHLELNLIKTGTRLCRC</sequence>
<dbReference type="EMBL" id="SUNJ01000822">
    <property type="protein sequence ID" value="TPP67315.1"/>
    <property type="molecule type" value="Genomic_DNA"/>
</dbReference>
<dbReference type="STRING" id="46835.A0A504Z3K8"/>
<keyword evidence="3" id="KW-1185">Reference proteome</keyword>
<feature type="compositionally biased region" description="Polar residues" evidence="1">
    <location>
        <begin position="104"/>
        <end position="130"/>
    </location>
</feature>
<reference evidence="2 3" key="1">
    <citation type="submission" date="2019-04" db="EMBL/GenBank/DDBJ databases">
        <title>Annotation for the trematode Fasciola gigantica.</title>
        <authorList>
            <person name="Choi Y.-J."/>
        </authorList>
    </citation>
    <scope>NUCLEOTIDE SEQUENCE [LARGE SCALE GENOMIC DNA]</scope>
    <source>
        <strain evidence="2">Uganda_cow_1</strain>
    </source>
</reference>
<name>A0A504Z3K8_FASGI</name>
<comment type="caution">
    <text evidence="2">The sequence shown here is derived from an EMBL/GenBank/DDBJ whole genome shotgun (WGS) entry which is preliminary data.</text>
</comment>
<accession>A0A504Z3K8</accession>
<proteinExistence type="predicted"/>
<dbReference type="Proteomes" id="UP000316759">
    <property type="component" value="Unassembled WGS sequence"/>
</dbReference>
<feature type="compositionally biased region" description="Acidic residues" evidence="1">
    <location>
        <begin position="73"/>
        <end position="82"/>
    </location>
</feature>
<feature type="region of interest" description="Disordered" evidence="1">
    <location>
        <begin position="36"/>
        <end position="138"/>
    </location>
</feature>
<protein>
    <submittedName>
        <fullName evidence="2">Disco-interacting protein 2 C</fullName>
    </submittedName>
</protein>
<organism evidence="2 3">
    <name type="scientific">Fasciola gigantica</name>
    <name type="common">Giant liver fluke</name>
    <dbReference type="NCBI Taxonomy" id="46835"/>
    <lineage>
        <taxon>Eukaryota</taxon>
        <taxon>Metazoa</taxon>
        <taxon>Spiralia</taxon>
        <taxon>Lophotrochozoa</taxon>
        <taxon>Platyhelminthes</taxon>
        <taxon>Trematoda</taxon>
        <taxon>Digenea</taxon>
        <taxon>Plagiorchiida</taxon>
        <taxon>Echinostomata</taxon>
        <taxon>Echinostomatoidea</taxon>
        <taxon>Fasciolidae</taxon>
        <taxon>Fasciola</taxon>
    </lineage>
</organism>
<evidence type="ECO:0000313" key="2">
    <source>
        <dbReference type="EMBL" id="TPP67315.1"/>
    </source>
</evidence>
<evidence type="ECO:0000313" key="3">
    <source>
        <dbReference type="Proteomes" id="UP000316759"/>
    </source>
</evidence>
<evidence type="ECO:0000256" key="1">
    <source>
        <dbReference type="SAM" id="MobiDB-lite"/>
    </source>
</evidence>
<gene>
    <name evidence="2" type="ORF">FGIG_01284</name>
</gene>
<dbReference type="AlphaFoldDB" id="A0A504Z3K8"/>